<dbReference type="Proteomes" id="UP000887013">
    <property type="component" value="Unassembled WGS sequence"/>
</dbReference>
<evidence type="ECO:0000313" key="3">
    <source>
        <dbReference type="Proteomes" id="UP000887013"/>
    </source>
</evidence>
<evidence type="ECO:0000313" key="2">
    <source>
        <dbReference type="EMBL" id="GFT48499.1"/>
    </source>
</evidence>
<reference evidence="2" key="1">
    <citation type="submission" date="2020-08" db="EMBL/GenBank/DDBJ databases">
        <title>Multicomponent nature underlies the extraordinary mechanical properties of spider dragline silk.</title>
        <authorList>
            <person name="Kono N."/>
            <person name="Nakamura H."/>
            <person name="Mori M."/>
            <person name="Yoshida Y."/>
            <person name="Ohtoshi R."/>
            <person name="Malay A.D."/>
            <person name="Moran D.A.P."/>
            <person name="Tomita M."/>
            <person name="Numata K."/>
            <person name="Arakawa K."/>
        </authorList>
    </citation>
    <scope>NUCLEOTIDE SEQUENCE</scope>
</reference>
<sequence>MLKVIIRGLPADNDIKELINEIQLHGFNPDHVSVLHNRHNNTNMPLFLVVPRKSHETQEIYNIPNIGYFRVKIMALKKKIACAML</sequence>
<proteinExistence type="predicted"/>
<organism evidence="2 3">
    <name type="scientific">Nephila pilipes</name>
    <name type="common">Giant wood spider</name>
    <name type="synonym">Nephila maculata</name>
    <dbReference type="NCBI Taxonomy" id="299642"/>
    <lineage>
        <taxon>Eukaryota</taxon>
        <taxon>Metazoa</taxon>
        <taxon>Ecdysozoa</taxon>
        <taxon>Arthropoda</taxon>
        <taxon>Chelicerata</taxon>
        <taxon>Arachnida</taxon>
        <taxon>Araneae</taxon>
        <taxon>Araneomorphae</taxon>
        <taxon>Entelegynae</taxon>
        <taxon>Araneoidea</taxon>
        <taxon>Nephilidae</taxon>
        <taxon>Nephila</taxon>
    </lineage>
</organism>
<dbReference type="Pfam" id="PF07530">
    <property type="entry name" value="PRE_C2HC"/>
    <property type="match status" value="1"/>
</dbReference>
<protein>
    <recommendedName>
        <fullName evidence="1">Pre-C2HC domain-containing protein</fullName>
    </recommendedName>
</protein>
<keyword evidence="3" id="KW-1185">Reference proteome</keyword>
<dbReference type="EMBL" id="BMAW01016318">
    <property type="protein sequence ID" value="GFT48499.1"/>
    <property type="molecule type" value="Genomic_DNA"/>
</dbReference>
<dbReference type="OrthoDB" id="6593055at2759"/>
<comment type="caution">
    <text evidence="2">The sequence shown here is derived from an EMBL/GenBank/DDBJ whole genome shotgun (WGS) entry which is preliminary data.</text>
</comment>
<evidence type="ECO:0000259" key="1">
    <source>
        <dbReference type="Pfam" id="PF07530"/>
    </source>
</evidence>
<accession>A0A8X6P388</accession>
<name>A0A8X6P388_NEPPI</name>
<dbReference type="InterPro" id="IPR006579">
    <property type="entry name" value="Pre_C2HC_dom"/>
</dbReference>
<feature type="domain" description="Pre-C2HC" evidence="1">
    <location>
        <begin position="17"/>
        <end position="79"/>
    </location>
</feature>
<gene>
    <name evidence="2" type="ORF">NPIL_657871</name>
</gene>
<dbReference type="AlphaFoldDB" id="A0A8X6P388"/>